<keyword evidence="1" id="KW-0732">Signal</keyword>
<evidence type="ECO:0000313" key="2">
    <source>
        <dbReference type="EMBL" id="MBB4695234.1"/>
    </source>
</evidence>
<gene>
    <name evidence="2" type="ORF">BKA14_005382</name>
</gene>
<evidence type="ECO:0000313" key="3">
    <source>
        <dbReference type="Proteomes" id="UP000542742"/>
    </source>
</evidence>
<evidence type="ECO:0008006" key="4">
    <source>
        <dbReference type="Google" id="ProtNLM"/>
    </source>
</evidence>
<dbReference type="EMBL" id="JACHMF010000001">
    <property type="protein sequence ID" value="MBB4695234.1"/>
    <property type="molecule type" value="Genomic_DNA"/>
</dbReference>
<keyword evidence="3" id="KW-1185">Reference proteome</keyword>
<name>A0A7W7CV44_9ACTN</name>
<evidence type="ECO:0000256" key="1">
    <source>
        <dbReference type="SAM" id="SignalP"/>
    </source>
</evidence>
<feature type="chain" id="PRO_5030812857" description="Secreted protein" evidence="1">
    <location>
        <begin position="34"/>
        <end position="157"/>
    </location>
</feature>
<reference evidence="2 3" key="1">
    <citation type="submission" date="2020-08" db="EMBL/GenBank/DDBJ databases">
        <title>Sequencing the genomes of 1000 actinobacteria strains.</title>
        <authorList>
            <person name="Klenk H.-P."/>
        </authorList>
    </citation>
    <scope>NUCLEOTIDE SEQUENCE [LARGE SCALE GENOMIC DNA]</scope>
    <source>
        <strain evidence="2 3">DSM 45518</strain>
    </source>
</reference>
<feature type="signal peptide" evidence="1">
    <location>
        <begin position="1"/>
        <end position="33"/>
    </location>
</feature>
<dbReference type="AlphaFoldDB" id="A0A7W7CV44"/>
<comment type="caution">
    <text evidence="2">The sequence shown here is derived from an EMBL/GenBank/DDBJ whole genome shotgun (WGS) entry which is preliminary data.</text>
</comment>
<proteinExistence type="predicted"/>
<dbReference type="Proteomes" id="UP000542742">
    <property type="component" value="Unassembled WGS sequence"/>
</dbReference>
<protein>
    <recommendedName>
        <fullName evidence="4">Secreted protein</fullName>
    </recommendedName>
</protein>
<sequence length="157" mass="16915">MSGHGRTAILRRLLAVVAVAAATLSMTSAPAVAASAFEFDHTVSATWSGADGCIPEGYGALGCFQHDGDIFRVQDTARDGHSAAIYWHNYLPGSSTLYRWGSCVNNDGYLTIGKCNKNFREGSTIKFKTCLYDDNAVTIPSNVANYYDCTTVWTVIA</sequence>
<dbReference type="RefSeq" id="WP_184953615.1">
    <property type="nucleotide sequence ID" value="NZ_BOMC01000075.1"/>
</dbReference>
<accession>A0A7W7CV44</accession>
<organism evidence="2 3">
    <name type="scientific">Paractinoplanes abujensis</name>
    <dbReference type="NCBI Taxonomy" id="882441"/>
    <lineage>
        <taxon>Bacteria</taxon>
        <taxon>Bacillati</taxon>
        <taxon>Actinomycetota</taxon>
        <taxon>Actinomycetes</taxon>
        <taxon>Micromonosporales</taxon>
        <taxon>Micromonosporaceae</taxon>
        <taxon>Paractinoplanes</taxon>
    </lineage>
</organism>